<dbReference type="InterPro" id="IPR054352">
    <property type="entry name" value="ACT_Aspartokinase"/>
</dbReference>
<dbReference type="EC" id="2.7.2.4" evidence="5"/>
<gene>
    <name evidence="16" type="ORF">KIH39_11820</name>
</gene>
<evidence type="ECO:0000256" key="12">
    <source>
        <dbReference type="ARBA" id="ARBA00023154"/>
    </source>
</evidence>
<dbReference type="FunFam" id="3.30.2130.10:FF:000001">
    <property type="entry name" value="Bifunctional aspartokinase/homoserine dehydrogenase"/>
    <property type="match status" value="1"/>
</dbReference>
<dbReference type="GO" id="GO:0005524">
    <property type="term" value="F:ATP binding"/>
    <property type="evidence" value="ECO:0007669"/>
    <property type="project" value="UniProtKB-KW"/>
</dbReference>
<dbReference type="EMBL" id="CP074694">
    <property type="protein sequence ID" value="QVL34559.1"/>
    <property type="molecule type" value="Genomic_DNA"/>
</dbReference>
<dbReference type="PANTHER" id="PTHR21499">
    <property type="entry name" value="ASPARTATE KINASE"/>
    <property type="match status" value="1"/>
</dbReference>
<dbReference type="NCBIfam" id="NF005656">
    <property type="entry name" value="PRK07431.1"/>
    <property type="match status" value="1"/>
</dbReference>
<dbReference type="Gene3D" id="3.40.1160.10">
    <property type="entry name" value="Acetylglutamate kinase-like"/>
    <property type="match status" value="1"/>
</dbReference>
<dbReference type="InterPro" id="IPR041740">
    <property type="entry name" value="AKii-LysC-BS"/>
</dbReference>
<comment type="pathway">
    <text evidence="3 14">Amino-acid biosynthesis; L-threonine biosynthesis; L-threonine from L-aspartate: step 1/5.</text>
</comment>
<dbReference type="UniPathway" id="UPA00050">
    <property type="reaction ID" value="UER00461"/>
</dbReference>
<dbReference type="PROSITE" id="PS51671">
    <property type="entry name" value="ACT"/>
    <property type="match status" value="2"/>
</dbReference>
<comment type="similarity">
    <text evidence="4">Belongs to the aspartokinase family.</text>
</comment>
<dbReference type="NCBIfam" id="TIGR00657">
    <property type="entry name" value="asp_kinases"/>
    <property type="match status" value="1"/>
</dbReference>
<feature type="domain" description="ACT" evidence="15">
    <location>
        <begin position="471"/>
        <end position="549"/>
    </location>
</feature>
<evidence type="ECO:0000256" key="9">
    <source>
        <dbReference type="ARBA" id="ARBA00022741"/>
    </source>
</evidence>
<reference evidence="16" key="1">
    <citation type="submission" date="2021-05" db="EMBL/GenBank/DDBJ databases">
        <title>Complete genome sequence of the cellulolytic planctomycete Telmatocola sphagniphila SP2T and characterization of the first cellulase from planctomycetes.</title>
        <authorList>
            <person name="Rakitin A.L."/>
            <person name="Beletsky A.V."/>
            <person name="Naumoff D.G."/>
            <person name="Kulichevskaya I.S."/>
            <person name="Mardanov A.V."/>
            <person name="Ravin N.V."/>
            <person name="Dedysh S.N."/>
        </authorList>
    </citation>
    <scope>NUCLEOTIDE SEQUENCE</scope>
    <source>
        <strain evidence="16">SP2T</strain>
    </source>
</reference>
<dbReference type="UniPathway" id="UPA00051">
    <property type="reaction ID" value="UER00462"/>
</dbReference>
<evidence type="ECO:0000256" key="4">
    <source>
        <dbReference type="ARBA" id="ARBA00010122"/>
    </source>
</evidence>
<dbReference type="GO" id="GO:0009089">
    <property type="term" value="P:lysine biosynthetic process via diaminopimelate"/>
    <property type="evidence" value="ECO:0007669"/>
    <property type="project" value="UniProtKB-UniPathway"/>
</dbReference>
<accession>A0A8E6BAR1</accession>
<sequence length="611" mass="65414">MSVIVQKFGGSSVATAERIKAAARRAVRAKQAGDQVVMVVSARGDTTDDLIALAQEITEQPPAREMDMLLSTGEQISVALMAMAIHEMGEPAISFTGVQIGIRTDSTHTKARIREISTERIREALREGKIAIVAGFQGVDEKYDITTLGRGGSDTTAVALAAVLKHDATAKEEERRVECEIYTDVDGVYTTDPRLVPEARKMDAISYDEMLELASMGAGVMHSRSIEFAKKYDVPLMVRSSFSDAEGTWIVPETEWMKQVVVCGVAIAKDETRILIDGVPDKPGVSHRLFSLIASQSIAVDMIGQSFGSGGKASIGFTVLRNDLNLTLATLKPLVDELGAVIRTVEDVSKVSIVGTGMRTHTGVAEKMFAALAAENVNMKMITTGDIKISVLVEKADGAKALKAVHSAFNLQSPRPGAGVNGEQILEEFKSRPDHRIGDAVRDLAQATSRLAGMEDIVISGVSLDDEYGRITISGLPDKPGNCSRVFQAVAAAGISVETIVQNLTAVDQAEISFTVPKSDLRRALIRTQDVVRAIDPKISVAGDSDIAVLFVFGVGMRTHTGVARTMFGALAQKGINISLITTSEVCVSVMVELARGKEALQCLKEAFQIP</sequence>
<name>A0A8E6BAR1_9BACT</name>
<evidence type="ECO:0000313" key="16">
    <source>
        <dbReference type="EMBL" id="QVL34559.1"/>
    </source>
</evidence>
<evidence type="ECO:0000256" key="8">
    <source>
        <dbReference type="ARBA" id="ARBA00022737"/>
    </source>
</evidence>
<keyword evidence="10 16" id="KW-0418">Kinase</keyword>
<dbReference type="NCBIfam" id="TIGR00656">
    <property type="entry name" value="asp_kin_monofn"/>
    <property type="match status" value="1"/>
</dbReference>
<evidence type="ECO:0000256" key="14">
    <source>
        <dbReference type="RuleBase" id="RU004249"/>
    </source>
</evidence>
<dbReference type="PANTHER" id="PTHR21499:SF3">
    <property type="entry name" value="ASPARTOKINASE"/>
    <property type="match status" value="1"/>
</dbReference>
<proteinExistence type="inferred from homology"/>
<dbReference type="PROSITE" id="PS00324">
    <property type="entry name" value="ASPARTOKINASE"/>
    <property type="match status" value="1"/>
</dbReference>
<dbReference type="GO" id="GO:0009090">
    <property type="term" value="P:homoserine biosynthetic process"/>
    <property type="evidence" value="ECO:0007669"/>
    <property type="project" value="TreeGrafter"/>
</dbReference>
<dbReference type="CDD" id="cd04923">
    <property type="entry name" value="ACT_AK-LysC-DapG-like_2"/>
    <property type="match status" value="1"/>
</dbReference>
<evidence type="ECO:0000256" key="7">
    <source>
        <dbReference type="ARBA" id="ARBA00022679"/>
    </source>
</evidence>
<evidence type="ECO:0000256" key="10">
    <source>
        <dbReference type="ARBA" id="ARBA00022777"/>
    </source>
</evidence>
<organism evidence="16 17">
    <name type="scientific">Telmatocola sphagniphila</name>
    <dbReference type="NCBI Taxonomy" id="1123043"/>
    <lineage>
        <taxon>Bacteria</taxon>
        <taxon>Pseudomonadati</taxon>
        <taxon>Planctomycetota</taxon>
        <taxon>Planctomycetia</taxon>
        <taxon>Gemmatales</taxon>
        <taxon>Gemmataceae</taxon>
    </lineage>
</organism>
<dbReference type="NCBIfam" id="NF005154">
    <property type="entry name" value="PRK06635.1-2"/>
    <property type="match status" value="1"/>
</dbReference>
<dbReference type="Proteomes" id="UP000676194">
    <property type="component" value="Chromosome"/>
</dbReference>
<comment type="catalytic activity">
    <reaction evidence="13">
        <text>L-aspartate + ATP = 4-phospho-L-aspartate + ADP</text>
        <dbReference type="Rhea" id="RHEA:23776"/>
        <dbReference type="ChEBI" id="CHEBI:29991"/>
        <dbReference type="ChEBI" id="CHEBI:30616"/>
        <dbReference type="ChEBI" id="CHEBI:57535"/>
        <dbReference type="ChEBI" id="CHEBI:456216"/>
        <dbReference type="EC" id="2.7.2.4"/>
    </reaction>
</comment>
<evidence type="ECO:0000256" key="13">
    <source>
        <dbReference type="ARBA" id="ARBA00047872"/>
    </source>
</evidence>
<evidence type="ECO:0000256" key="3">
    <source>
        <dbReference type="ARBA" id="ARBA00005139"/>
    </source>
</evidence>
<keyword evidence="6 14" id="KW-0028">Amino-acid biosynthesis</keyword>
<dbReference type="InterPro" id="IPR002912">
    <property type="entry name" value="ACT_dom"/>
</dbReference>
<dbReference type="InterPro" id="IPR045865">
    <property type="entry name" value="ACT-like_dom_sf"/>
</dbReference>
<evidence type="ECO:0000256" key="5">
    <source>
        <dbReference type="ARBA" id="ARBA00013059"/>
    </source>
</evidence>
<keyword evidence="11" id="KW-0067">ATP-binding</keyword>
<dbReference type="GO" id="GO:0005829">
    <property type="term" value="C:cytosol"/>
    <property type="evidence" value="ECO:0007669"/>
    <property type="project" value="TreeGrafter"/>
</dbReference>
<dbReference type="InterPro" id="IPR018042">
    <property type="entry name" value="Aspartate_kinase_CS"/>
</dbReference>
<dbReference type="CDD" id="cd04913">
    <property type="entry name" value="ACT_AKii-LysC-BS-like_1"/>
    <property type="match status" value="2"/>
</dbReference>
<dbReference type="KEGG" id="tsph:KIH39_11820"/>
<dbReference type="CDD" id="cd04936">
    <property type="entry name" value="ACT_AKii-LysC-BS-like_2"/>
    <property type="match status" value="1"/>
</dbReference>
<dbReference type="Pfam" id="PF22468">
    <property type="entry name" value="ACT_9"/>
    <property type="match status" value="3"/>
</dbReference>
<feature type="domain" description="ACT" evidence="15">
    <location>
        <begin position="274"/>
        <end position="356"/>
    </location>
</feature>
<dbReference type="InterPro" id="IPR036393">
    <property type="entry name" value="AceGlu_kinase-like_sf"/>
</dbReference>
<dbReference type="UniPathway" id="UPA00034">
    <property type="reaction ID" value="UER00015"/>
</dbReference>
<dbReference type="InterPro" id="IPR001048">
    <property type="entry name" value="Asp/Glu/Uridylate_kinase"/>
</dbReference>
<dbReference type="InterPro" id="IPR005260">
    <property type="entry name" value="Asp_kin_monofn"/>
</dbReference>
<dbReference type="GO" id="GO:0004072">
    <property type="term" value="F:aspartate kinase activity"/>
    <property type="evidence" value="ECO:0007669"/>
    <property type="project" value="UniProtKB-EC"/>
</dbReference>
<keyword evidence="9" id="KW-0547">Nucleotide-binding</keyword>
<dbReference type="SUPFAM" id="SSF53633">
    <property type="entry name" value="Carbamate kinase-like"/>
    <property type="match status" value="1"/>
</dbReference>
<keyword evidence="8" id="KW-0677">Repeat</keyword>
<dbReference type="InterPro" id="IPR001341">
    <property type="entry name" value="Asp_kinase"/>
</dbReference>
<evidence type="ECO:0000256" key="2">
    <source>
        <dbReference type="ARBA" id="ARBA00004986"/>
    </source>
</evidence>
<evidence type="ECO:0000259" key="15">
    <source>
        <dbReference type="PROSITE" id="PS51671"/>
    </source>
</evidence>
<dbReference type="CDD" id="cd04261">
    <property type="entry name" value="AAK_AKii-LysC-BS"/>
    <property type="match status" value="1"/>
</dbReference>
<dbReference type="Gene3D" id="3.30.2130.10">
    <property type="entry name" value="VC0802-like"/>
    <property type="match status" value="2"/>
</dbReference>
<dbReference type="GO" id="GO:0009088">
    <property type="term" value="P:threonine biosynthetic process"/>
    <property type="evidence" value="ECO:0007669"/>
    <property type="project" value="UniProtKB-UniPathway"/>
</dbReference>
<evidence type="ECO:0000256" key="1">
    <source>
        <dbReference type="ARBA" id="ARBA00004766"/>
    </source>
</evidence>
<comment type="pathway">
    <text evidence="1 14">Amino-acid biosynthesis; L-lysine biosynthesis via DAP pathway; (S)-tetrahydrodipicolinate from L-aspartate: step 1/4.</text>
</comment>
<dbReference type="Pfam" id="PF00696">
    <property type="entry name" value="AA_kinase"/>
    <property type="match status" value="1"/>
</dbReference>
<keyword evidence="7 16" id="KW-0808">Transferase</keyword>
<dbReference type="RefSeq" id="WP_213499661.1">
    <property type="nucleotide sequence ID" value="NZ_CP074694.1"/>
</dbReference>
<evidence type="ECO:0000256" key="11">
    <source>
        <dbReference type="ARBA" id="ARBA00022840"/>
    </source>
</evidence>
<protein>
    <recommendedName>
        <fullName evidence="5">aspartate kinase</fullName>
        <ecNumber evidence="5">2.7.2.4</ecNumber>
    </recommendedName>
</protein>
<dbReference type="FunFam" id="3.40.1160.10:FF:000002">
    <property type="entry name" value="Aspartokinase"/>
    <property type="match status" value="1"/>
</dbReference>
<evidence type="ECO:0000256" key="6">
    <source>
        <dbReference type="ARBA" id="ARBA00022605"/>
    </source>
</evidence>
<dbReference type="AlphaFoldDB" id="A0A8E6BAR1"/>
<dbReference type="NCBIfam" id="NF005155">
    <property type="entry name" value="PRK06635.1-4"/>
    <property type="match status" value="1"/>
</dbReference>
<dbReference type="SUPFAM" id="SSF55021">
    <property type="entry name" value="ACT-like"/>
    <property type="match status" value="4"/>
</dbReference>
<comment type="pathway">
    <text evidence="2 14">Amino-acid biosynthesis; L-methionine biosynthesis via de novo pathway; L-homoserine from L-aspartate: step 1/3.</text>
</comment>
<keyword evidence="17" id="KW-1185">Reference proteome</keyword>
<evidence type="ECO:0000313" key="17">
    <source>
        <dbReference type="Proteomes" id="UP000676194"/>
    </source>
</evidence>
<keyword evidence="12" id="KW-0457">Lysine biosynthesis</keyword>